<proteinExistence type="predicted"/>
<evidence type="ECO:0000259" key="2">
    <source>
        <dbReference type="Pfam" id="PF00692"/>
    </source>
</evidence>
<dbReference type="InterPro" id="IPR029054">
    <property type="entry name" value="dUTPase-like"/>
</dbReference>
<dbReference type="SUPFAM" id="SSF51283">
    <property type="entry name" value="dUTPase-like"/>
    <property type="match status" value="1"/>
</dbReference>
<protein>
    <recommendedName>
        <fullName evidence="2">dUTPase-like domain-containing protein</fullName>
    </recommendedName>
</protein>
<accession>A0A6C0B178</accession>
<dbReference type="EMBL" id="MN739048">
    <property type="protein sequence ID" value="QHS85852.1"/>
    <property type="molecule type" value="Genomic_DNA"/>
</dbReference>
<dbReference type="Pfam" id="PF00692">
    <property type="entry name" value="dUTPase"/>
    <property type="match status" value="1"/>
</dbReference>
<evidence type="ECO:0000313" key="3">
    <source>
        <dbReference type="EMBL" id="QHS85852.1"/>
    </source>
</evidence>
<dbReference type="AlphaFoldDB" id="A0A6C0B178"/>
<organism evidence="3">
    <name type="scientific">viral metagenome</name>
    <dbReference type="NCBI Taxonomy" id="1070528"/>
    <lineage>
        <taxon>unclassified sequences</taxon>
        <taxon>metagenomes</taxon>
        <taxon>organismal metagenomes</taxon>
    </lineage>
</organism>
<feature type="domain" description="dUTPase-like" evidence="2">
    <location>
        <begin position="22"/>
        <end position="156"/>
    </location>
</feature>
<dbReference type="Gene3D" id="2.70.40.10">
    <property type="match status" value="1"/>
</dbReference>
<sequence length="163" mass="18073">MSTLYVYTDNISLRNMLVGMENNRRSTDSGFDVPMLEEEVSLNADLHTFNLNIKIAALQHNRPVPSLLIPRSSLSGTPFRMANSIGLIDMGYRGNVKAKVDLICQSSGEYSISQGDRLFQICQGNFMPWDNVIIVENENDLPPAPDNRGAGGFGSTNQRINHN</sequence>
<name>A0A6C0B178_9ZZZZ</name>
<feature type="region of interest" description="Disordered" evidence="1">
    <location>
        <begin position="138"/>
        <end position="163"/>
    </location>
</feature>
<evidence type="ECO:0000256" key="1">
    <source>
        <dbReference type="SAM" id="MobiDB-lite"/>
    </source>
</evidence>
<reference evidence="3" key="1">
    <citation type="journal article" date="2020" name="Nature">
        <title>Giant virus diversity and host interactions through global metagenomics.</title>
        <authorList>
            <person name="Schulz F."/>
            <person name="Roux S."/>
            <person name="Paez-Espino D."/>
            <person name="Jungbluth S."/>
            <person name="Walsh D.A."/>
            <person name="Denef V.J."/>
            <person name="McMahon K.D."/>
            <person name="Konstantinidis K.T."/>
            <person name="Eloe-Fadrosh E.A."/>
            <person name="Kyrpides N.C."/>
            <person name="Woyke T."/>
        </authorList>
    </citation>
    <scope>NUCLEOTIDE SEQUENCE</scope>
    <source>
        <strain evidence="3">GVMAG-M-3300009185-36</strain>
    </source>
</reference>
<dbReference type="InterPro" id="IPR036157">
    <property type="entry name" value="dUTPase-like_sf"/>
</dbReference>